<evidence type="ECO:0000259" key="5">
    <source>
        <dbReference type="Pfam" id="PF00496"/>
    </source>
</evidence>
<keyword evidence="3" id="KW-0813">Transport</keyword>
<keyword evidence="4" id="KW-0732">Signal</keyword>
<comment type="similarity">
    <text evidence="2">Belongs to the bacterial solute-binding protein 5 family.</text>
</comment>
<organism evidence="6 7">
    <name type="scientific">Streptomyces thermocoprophilus</name>
    <dbReference type="NCBI Taxonomy" id="78356"/>
    <lineage>
        <taxon>Bacteria</taxon>
        <taxon>Bacillati</taxon>
        <taxon>Actinomycetota</taxon>
        <taxon>Actinomycetes</taxon>
        <taxon>Kitasatosporales</taxon>
        <taxon>Streptomycetaceae</taxon>
        <taxon>Streptomyces</taxon>
    </lineage>
</organism>
<dbReference type="InterPro" id="IPR000914">
    <property type="entry name" value="SBP_5_dom"/>
</dbReference>
<comment type="subcellular location">
    <subcellularLocation>
        <location evidence="1">Cell envelope</location>
    </subcellularLocation>
</comment>
<protein>
    <submittedName>
        <fullName evidence="6">ABC transporter substrate-binding protein</fullName>
    </submittedName>
</protein>
<dbReference type="InterPro" id="IPR030678">
    <property type="entry name" value="Peptide/Ni-bd"/>
</dbReference>
<dbReference type="Pfam" id="PF00496">
    <property type="entry name" value="SBP_bac_5"/>
    <property type="match status" value="1"/>
</dbReference>
<dbReference type="PANTHER" id="PTHR30290">
    <property type="entry name" value="PERIPLASMIC BINDING COMPONENT OF ABC TRANSPORTER"/>
    <property type="match status" value="1"/>
</dbReference>
<dbReference type="Gene3D" id="3.90.76.10">
    <property type="entry name" value="Dipeptide-binding Protein, Domain 1"/>
    <property type="match status" value="1"/>
</dbReference>
<dbReference type="Gene3D" id="3.40.190.10">
    <property type="entry name" value="Periplasmic binding protein-like II"/>
    <property type="match status" value="1"/>
</dbReference>
<evidence type="ECO:0000256" key="4">
    <source>
        <dbReference type="ARBA" id="ARBA00022729"/>
    </source>
</evidence>
<dbReference type="PIRSF" id="PIRSF002741">
    <property type="entry name" value="MppA"/>
    <property type="match status" value="1"/>
</dbReference>
<dbReference type="SUPFAM" id="SSF53850">
    <property type="entry name" value="Periplasmic binding protein-like II"/>
    <property type="match status" value="1"/>
</dbReference>
<keyword evidence="7" id="KW-1185">Reference proteome</keyword>
<accession>A0ABV5VDU4</accession>
<evidence type="ECO:0000256" key="1">
    <source>
        <dbReference type="ARBA" id="ARBA00004196"/>
    </source>
</evidence>
<evidence type="ECO:0000256" key="2">
    <source>
        <dbReference type="ARBA" id="ARBA00005695"/>
    </source>
</evidence>
<sequence length="523" mass="55943">MHHQWPVLPIVAGLACGLLTGCGTETGNAGGNGSTVVMGMSDDVLATDPASGYDPGSWLLFNNVFQSLLSFPKGATEPQPDAARACDFDTSTTVYTCTLRDGLKFSNGDDLTSEDVKFSFDRMLKIDDPDGPAVMFTTLDKVETPDSKTVVFRLKVPDATFPSKIASGAGSIVDHRQYDANGLRKDGQAVGSGPYKLDSFNDDQAVFSVNDQYKGTVEPKNSGVTLKFFHGDQSGLKKALLAGDVDIAYRGLTASDIAGLDQRDGTTGVEVVEGSSAEVQHLVFNMDDPVAGKLGVRKAIAYLIDREALIKDVHQGTATPLYSIVPAGVAGHNTAFFDTYGARPSKAKAAAALSADGISTPVDITLWSTPVRYGPATDAELKAIAGQLNASGLFRADVKSVPLEQYEKDIEAGKYGVYVKGWVPDYPDADNFTAPFFGPDNVLGNHYTNRTITGSLLPATAAQSDRAATEKEFGRLQDIVAAELPMLPVWQGKQYAVVRENVYGLESCLDASTVFRFWELQKD</sequence>
<evidence type="ECO:0000256" key="3">
    <source>
        <dbReference type="ARBA" id="ARBA00022448"/>
    </source>
</evidence>
<comment type="caution">
    <text evidence="6">The sequence shown here is derived from an EMBL/GenBank/DDBJ whole genome shotgun (WGS) entry which is preliminary data.</text>
</comment>
<proteinExistence type="inferred from homology"/>
<evidence type="ECO:0000313" key="6">
    <source>
        <dbReference type="EMBL" id="MFB9735998.1"/>
    </source>
</evidence>
<evidence type="ECO:0000313" key="7">
    <source>
        <dbReference type="Proteomes" id="UP001589703"/>
    </source>
</evidence>
<dbReference type="PANTHER" id="PTHR30290:SF10">
    <property type="entry name" value="PERIPLASMIC OLIGOPEPTIDE-BINDING PROTEIN-RELATED"/>
    <property type="match status" value="1"/>
</dbReference>
<reference evidence="6 7" key="1">
    <citation type="submission" date="2024-09" db="EMBL/GenBank/DDBJ databases">
        <authorList>
            <person name="Sun Q."/>
            <person name="Mori K."/>
        </authorList>
    </citation>
    <scope>NUCLEOTIDE SEQUENCE [LARGE SCALE GENOMIC DNA]</scope>
    <source>
        <strain evidence="6 7">JCM 10918</strain>
    </source>
</reference>
<dbReference type="Proteomes" id="UP001589703">
    <property type="component" value="Unassembled WGS sequence"/>
</dbReference>
<feature type="domain" description="Solute-binding protein family 5" evidence="5">
    <location>
        <begin position="77"/>
        <end position="441"/>
    </location>
</feature>
<dbReference type="Gene3D" id="3.10.105.10">
    <property type="entry name" value="Dipeptide-binding Protein, Domain 3"/>
    <property type="match status" value="1"/>
</dbReference>
<dbReference type="EMBL" id="JBHMAR010000012">
    <property type="protein sequence ID" value="MFB9735998.1"/>
    <property type="molecule type" value="Genomic_DNA"/>
</dbReference>
<gene>
    <name evidence="6" type="ORF">ACFFRO_12790</name>
</gene>
<dbReference type="RefSeq" id="WP_383228190.1">
    <property type="nucleotide sequence ID" value="NZ_JBHMAR010000012.1"/>
</dbReference>
<dbReference type="InterPro" id="IPR039424">
    <property type="entry name" value="SBP_5"/>
</dbReference>
<name>A0ABV5VDU4_9ACTN</name>